<evidence type="ECO:0000313" key="2">
    <source>
        <dbReference type="Proteomes" id="UP000274822"/>
    </source>
</evidence>
<dbReference type="Proteomes" id="UP000274822">
    <property type="component" value="Unassembled WGS sequence"/>
</dbReference>
<organism evidence="1 2">
    <name type="scientific">Jimgerdemannia flammicorona</name>
    <dbReference type="NCBI Taxonomy" id="994334"/>
    <lineage>
        <taxon>Eukaryota</taxon>
        <taxon>Fungi</taxon>
        <taxon>Fungi incertae sedis</taxon>
        <taxon>Mucoromycota</taxon>
        <taxon>Mucoromycotina</taxon>
        <taxon>Endogonomycetes</taxon>
        <taxon>Endogonales</taxon>
        <taxon>Endogonaceae</taxon>
        <taxon>Jimgerdemannia</taxon>
    </lineage>
</organism>
<protein>
    <submittedName>
        <fullName evidence="1">Uncharacterized protein</fullName>
    </submittedName>
</protein>
<dbReference type="AlphaFoldDB" id="A0A433Q3D7"/>
<comment type="caution">
    <text evidence="1">The sequence shown here is derived from an EMBL/GenBank/DDBJ whole genome shotgun (WGS) entry which is preliminary data.</text>
</comment>
<gene>
    <name evidence="1" type="ORF">BC938DRAFT_473750</name>
</gene>
<evidence type="ECO:0000313" key="1">
    <source>
        <dbReference type="EMBL" id="RUS24331.1"/>
    </source>
</evidence>
<keyword evidence="2" id="KW-1185">Reference proteome</keyword>
<sequence length="103" mass="12218">METSPKNFFTPSRQQLRCNYRTRKRMRMLLLVGLDDPAYFTLDRDWTLLGFLTYRQRLDDFQYGNGFEHSRYSSNLATMCKWEEASEAVMKKACQALSVFPVK</sequence>
<dbReference type="EMBL" id="RBNJ01016352">
    <property type="protein sequence ID" value="RUS24331.1"/>
    <property type="molecule type" value="Genomic_DNA"/>
</dbReference>
<name>A0A433Q3D7_9FUNG</name>
<accession>A0A433Q3D7</accession>
<proteinExistence type="predicted"/>
<reference evidence="1 2" key="1">
    <citation type="journal article" date="2018" name="New Phytol.">
        <title>Phylogenomics of Endogonaceae and evolution of mycorrhizas within Mucoromycota.</title>
        <authorList>
            <person name="Chang Y."/>
            <person name="Desiro A."/>
            <person name="Na H."/>
            <person name="Sandor L."/>
            <person name="Lipzen A."/>
            <person name="Clum A."/>
            <person name="Barry K."/>
            <person name="Grigoriev I.V."/>
            <person name="Martin F.M."/>
            <person name="Stajich J.E."/>
            <person name="Smith M.E."/>
            <person name="Bonito G."/>
            <person name="Spatafora J.W."/>
        </authorList>
    </citation>
    <scope>NUCLEOTIDE SEQUENCE [LARGE SCALE GENOMIC DNA]</scope>
    <source>
        <strain evidence="1 2">AD002</strain>
    </source>
</reference>